<protein>
    <recommendedName>
        <fullName evidence="1">DinB-like domain-containing protein</fullName>
    </recommendedName>
</protein>
<reference evidence="2" key="1">
    <citation type="journal article" date="2014" name="Int. J. Syst. Evol. Microbiol.">
        <title>Complete genome sequence of Corynebacterium casei LMG S-19264T (=DSM 44701T), isolated from a smear-ripened cheese.</title>
        <authorList>
            <consortium name="US DOE Joint Genome Institute (JGI-PGF)"/>
            <person name="Walter F."/>
            <person name="Albersmeier A."/>
            <person name="Kalinowski J."/>
            <person name="Ruckert C."/>
        </authorList>
    </citation>
    <scope>NUCLEOTIDE SEQUENCE</scope>
    <source>
        <strain evidence="2">JCM 19831</strain>
    </source>
</reference>
<organism evidence="2 3">
    <name type="scientific">Dactylosporangium sucinum</name>
    <dbReference type="NCBI Taxonomy" id="1424081"/>
    <lineage>
        <taxon>Bacteria</taxon>
        <taxon>Bacillati</taxon>
        <taxon>Actinomycetota</taxon>
        <taxon>Actinomycetes</taxon>
        <taxon>Micromonosporales</taxon>
        <taxon>Micromonosporaceae</taxon>
        <taxon>Dactylosporangium</taxon>
    </lineage>
</organism>
<sequence>MQVNELLIEGFGRLPELVEGAVDGLTAEQLQWAPAPGANTIGWLVWHLTRVQDGHLTELIDGAEELWATGDFAGRFGLDPDPGNTGYGHTPADVATVRAESPDALLAYFTAVHERTIAFLEKLSPQDLDRIVDERWDPPVSLGVRLVSVWDDDTQHVGQAAYVRGLLPNR</sequence>
<dbReference type="Pfam" id="PF12867">
    <property type="entry name" value="DinB_2"/>
    <property type="match status" value="1"/>
</dbReference>
<dbReference type="Proteomes" id="UP000642070">
    <property type="component" value="Unassembled WGS sequence"/>
</dbReference>
<evidence type="ECO:0000313" key="3">
    <source>
        <dbReference type="Proteomes" id="UP000642070"/>
    </source>
</evidence>
<dbReference type="EMBL" id="BMPI01000004">
    <property type="protein sequence ID" value="GGM11913.1"/>
    <property type="molecule type" value="Genomic_DNA"/>
</dbReference>
<dbReference type="Gene3D" id="1.20.120.450">
    <property type="entry name" value="dinb family like domain"/>
    <property type="match status" value="1"/>
</dbReference>
<gene>
    <name evidence="2" type="ORF">GCM10007977_011340</name>
</gene>
<evidence type="ECO:0000259" key="1">
    <source>
        <dbReference type="Pfam" id="PF12867"/>
    </source>
</evidence>
<dbReference type="InterPro" id="IPR034660">
    <property type="entry name" value="DinB/YfiT-like"/>
</dbReference>
<dbReference type="NCBIfam" id="NF047843">
    <property type="entry name" value="MST_Rv0443"/>
    <property type="match status" value="1"/>
</dbReference>
<feature type="domain" description="DinB-like" evidence="1">
    <location>
        <begin position="14"/>
        <end position="160"/>
    </location>
</feature>
<dbReference type="InterPro" id="IPR024775">
    <property type="entry name" value="DinB-like"/>
</dbReference>
<name>A0A917T680_9ACTN</name>
<dbReference type="RefSeq" id="WP_190248608.1">
    <property type="nucleotide sequence ID" value="NZ_BMPI01000004.1"/>
</dbReference>
<keyword evidence="3" id="KW-1185">Reference proteome</keyword>
<evidence type="ECO:0000313" key="2">
    <source>
        <dbReference type="EMBL" id="GGM11913.1"/>
    </source>
</evidence>
<comment type="caution">
    <text evidence="2">The sequence shown here is derived from an EMBL/GenBank/DDBJ whole genome shotgun (WGS) entry which is preliminary data.</text>
</comment>
<dbReference type="AlphaFoldDB" id="A0A917T680"/>
<dbReference type="SUPFAM" id="SSF109854">
    <property type="entry name" value="DinB/YfiT-like putative metalloenzymes"/>
    <property type="match status" value="1"/>
</dbReference>
<accession>A0A917T680</accession>
<proteinExistence type="predicted"/>
<reference evidence="2" key="2">
    <citation type="submission" date="2020-09" db="EMBL/GenBank/DDBJ databases">
        <authorList>
            <person name="Sun Q."/>
            <person name="Ohkuma M."/>
        </authorList>
    </citation>
    <scope>NUCLEOTIDE SEQUENCE</scope>
    <source>
        <strain evidence="2">JCM 19831</strain>
    </source>
</reference>